<reference evidence="3 4" key="1">
    <citation type="submission" date="2016-06" db="EMBL/GenBank/DDBJ databases">
        <authorList>
            <person name="Kjaerup R.B."/>
            <person name="Dalgaard T.S."/>
            <person name="Juul-Madsen H.R."/>
        </authorList>
    </citation>
    <scope>NUCLEOTIDE SEQUENCE [LARGE SCALE GENOMIC DNA]</scope>
    <source>
        <strain evidence="3">3</strain>
    </source>
</reference>
<dbReference type="InterPro" id="IPR003959">
    <property type="entry name" value="ATPase_AAA_core"/>
</dbReference>
<sequence length="699" mass="78431">MNLETTRTIFTGRNYVRTRETAKLDEYQAPTSRQFLYLNKERTSIRVVIHPDLCLEPFLALAGVSCKAREKFYHHINLRHFPSRQHGGSTEIRYGSALEIDSLESLACFLQLFDTPAGRERQGADLPPRLTAIELEYFKGVGKRVRLELAPITLLFGANSAGKSTILQALQYVREVLERRNANPDHTLHGGDFVDLGGFCNLVHQRDLSRRISIKLEMALNRASLPDLVPDTFDEWQTDDPGVWEFHSLLEETKQRTDSVSIQLTVGWSSFRQAAVVVGYEAGLNGDWLVRIESSEGGRDAEVKVNPGNPVLMHFRTQDEVDTHKALLADLGLDRQPDTPTGVDASASPDNDHDADNHEYSIWPDITNALDEMDIKGADRGFRQWLTDVEGALPNLAPLLYVPTGRVKGSDAVYIAREFTAFLSSVVVGPGVLIRDQLRKLRYLGPIRNVPPRKFEAVLTPDEARWADGMAAWERLLTCDEQLIKEVSRWMSSPDKLATGYEIERRTVQEIDSGVLEWLLDASDPDSLRRFDPQLESELRSLPEQRRLNLIETNSGMRMQARDVGIGISQVLPVVVAALDLEPSASLVAIEQPELHIHPAVQVGVGDLLIQGAKINGITFLVETHSEHLILRLLRRIRETEENELPPGAPAVKPEDVTVVYVQTGEQGVELIALPIDETGEFTERWPKGFFVERGEELF</sequence>
<dbReference type="Gene3D" id="3.40.50.300">
    <property type="entry name" value="P-loop containing nucleotide triphosphate hydrolases"/>
    <property type="match status" value="1"/>
</dbReference>
<evidence type="ECO:0000313" key="3">
    <source>
        <dbReference type="EMBL" id="SBT08734.1"/>
    </source>
</evidence>
<dbReference type="Pfam" id="PF13304">
    <property type="entry name" value="AAA_21"/>
    <property type="match status" value="1"/>
</dbReference>
<dbReference type="EMBL" id="FLQX01000141">
    <property type="protein sequence ID" value="SBT08734.1"/>
    <property type="molecule type" value="Genomic_DNA"/>
</dbReference>
<feature type="region of interest" description="Disordered" evidence="1">
    <location>
        <begin position="333"/>
        <end position="356"/>
    </location>
</feature>
<evidence type="ECO:0000259" key="2">
    <source>
        <dbReference type="Pfam" id="PF13304"/>
    </source>
</evidence>
<dbReference type="InterPro" id="IPR027417">
    <property type="entry name" value="P-loop_NTPase"/>
</dbReference>
<evidence type="ECO:0000313" key="4">
    <source>
        <dbReference type="Proteomes" id="UP000199169"/>
    </source>
</evidence>
<protein>
    <recommendedName>
        <fullName evidence="2">ATPase AAA-type core domain-containing protein</fullName>
    </recommendedName>
</protein>
<dbReference type="Proteomes" id="UP000199169">
    <property type="component" value="Unassembled WGS sequence"/>
</dbReference>
<dbReference type="SUPFAM" id="SSF52540">
    <property type="entry name" value="P-loop containing nucleoside triphosphate hydrolases"/>
    <property type="match status" value="1"/>
</dbReference>
<feature type="domain" description="ATPase AAA-type core" evidence="2">
    <location>
        <begin position="520"/>
        <end position="630"/>
    </location>
</feature>
<dbReference type="GO" id="GO:0005524">
    <property type="term" value="F:ATP binding"/>
    <property type="evidence" value="ECO:0007669"/>
    <property type="project" value="InterPro"/>
</dbReference>
<evidence type="ECO:0000256" key="1">
    <source>
        <dbReference type="SAM" id="MobiDB-lite"/>
    </source>
</evidence>
<dbReference type="AlphaFoldDB" id="A0A1A8XUJ9"/>
<dbReference type="STRING" id="1860102.ACCAA_620010"/>
<gene>
    <name evidence="3" type="ORF">ACCAA_620010</name>
</gene>
<accession>A0A1A8XUJ9</accession>
<dbReference type="GO" id="GO:0016887">
    <property type="term" value="F:ATP hydrolysis activity"/>
    <property type="evidence" value="ECO:0007669"/>
    <property type="project" value="InterPro"/>
</dbReference>
<proteinExistence type="predicted"/>
<dbReference type="InterPro" id="IPR051396">
    <property type="entry name" value="Bact_Antivir_Def_Nuclease"/>
</dbReference>
<organism evidence="3 4">
    <name type="scientific">Candidatus Accumulibacter aalborgensis</name>
    <dbReference type="NCBI Taxonomy" id="1860102"/>
    <lineage>
        <taxon>Bacteria</taxon>
        <taxon>Pseudomonadati</taxon>
        <taxon>Pseudomonadota</taxon>
        <taxon>Betaproteobacteria</taxon>
        <taxon>Candidatus Accumulibacter</taxon>
    </lineage>
</organism>
<dbReference type="PANTHER" id="PTHR43581">
    <property type="entry name" value="ATP/GTP PHOSPHATASE"/>
    <property type="match status" value="1"/>
</dbReference>
<dbReference type="PANTHER" id="PTHR43581:SF2">
    <property type="entry name" value="EXCINUCLEASE ATPASE SUBUNIT"/>
    <property type="match status" value="1"/>
</dbReference>
<dbReference type="RefSeq" id="WP_186408421.1">
    <property type="nucleotide sequence ID" value="NZ_FLQX01000141.1"/>
</dbReference>
<name>A0A1A8XUJ9_9PROT</name>
<keyword evidence="4" id="KW-1185">Reference proteome</keyword>